<dbReference type="InterPro" id="IPR005064">
    <property type="entry name" value="BUG"/>
</dbReference>
<comment type="caution">
    <text evidence="3">The sequence shown here is derived from an EMBL/GenBank/DDBJ whole genome shotgun (WGS) entry which is preliminary data.</text>
</comment>
<sequence length="360" mass="37765">MSCGPHNAAVPLPTPSRQPAPQTGNDTLKLETSIVKFAKQALLTVAVGCGAVMAMISPAGAADPYPSKPIRLVVPFAAGSGTDAVARLTARYLGEGLKQTVVVDNRPGANGTIAAEFVAKAPADGYTIFMTTNTTHSANPSLMKQLRYDPVKDFTPVSRMGNLPFMLVVSPTLPVKTLSEFVAYAKAHPGMSYASGNSTGIVAGATMSKMAGLKMLHVPYKSTPPAMTDVIGGQVQVMFVDFAAGIANVKAGKLRALAVTTAQRSALLPDLPPLASEPEFKGFDITSWNGVFAPAGTPAPVVERLNHELVAIASNKQYAPQFHAFGFEPFGSTPAELGQFVVAELQKWSRLVKDAGIQAE</sequence>
<dbReference type="Gene3D" id="3.40.190.10">
    <property type="entry name" value="Periplasmic binding protein-like II"/>
    <property type="match status" value="1"/>
</dbReference>
<name>A0ABN7PZZ3_9BURK</name>
<feature type="region of interest" description="Disordered" evidence="2">
    <location>
        <begin position="1"/>
        <end position="25"/>
    </location>
</feature>
<evidence type="ECO:0000313" key="3">
    <source>
        <dbReference type="EMBL" id="CAG2146054.1"/>
    </source>
</evidence>
<dbReference type="PANTHER" id="PTHR42928:SF5">
    <property type="entry name" value="BLR1237 PROTEIN"/>
    <property type="match status" value="1"/>
</dbReference>
<dbReference type="PIRSF" id="PIRSF017082">
    <property type="entry name" value="YflP"/>
    <property type="match status" value="1"/>
</dbReference>
<dbReference type="Proteomes" id="UP000672657">
    <property type="component" value="Unassembled WGS sequence"/>
</dbReference>
<protein>
    <recommendedName>
        <fullName evidence="5">Tripartite tricarboxylate transporter substrate binding protein</fullName>
    </recommendedName>
</protein>
<accession>A0ABN7PZZ3</accession>
<gene>
    <name evidence="3" type="ORF">LMG26411_02861</name>
</gene>
<evidence type="ECO:0008006" key="5">
    <source>
        <dbReference type="Google" id="ProtNLM"/>
    </source>
</evidence>
<reference evidence="3 4" key="1">
    <citation type="submission" date="2021-03" db="EMBL/GenBank/DDBJ databases">
        <authorList>
            <person name="Peeters C."/>
        </authorList>
    </citation>
    <scope>NUCLEOTIDE SEQUENCE [LARGE SCALE GENOMIC DNA]</scope>
    <source>
        <strain evidence="3 4">LMG 26411</strain>
    </source>
</reference>
<dbReference type="EMBL" id="CAJPVI010000015">
    <property type="protein sequence ID" value="CAG2146054.1"/>
    <property type="molecule type" value="Genomic_DNA"/>
</dbReference>
<dbReference type="Pfam" id="PF03401">
    <property type="entry name" value="TctC"/>
    <property type="match status" value="1"/>
</dbReference>
<comment type="similarity">
    <text evidence="1">Belongs to the UPF0065 (bug) family.</text>
</comment>
<dbReference type="CDD" id="cd13578">
    <property type="entry name" value="PBP2_Bug27"/>
    <property type="match status" value="1"/>
</dbReference>
<proteinExistence type="inferred from homology"/>
<dbReference type="Gene3D" id="3.40.190.150">
    <property type="entry name" value="Bordetella uptake gene, domain 1"/>
    <property type="match status" value="1"/>
</dbReference>
<organism evidence="3 4">
    <name type="scientific">Cupriavidus numazuensis</name>
    <dbReference type="NCBI Taxonomy" id="221992"/>
    <lineage>
        <taxon>Bacteria</taxon>
        <taxon>Pseudomonadati</taxon>
        <taxon>Pseudomonadota</taxon>
        <taxon>Betaproteobacteria</taxon>
        <taxon>Burkholderiales</taxon>
        <taxon>Burkholderiaceae</taxon>
        <taxon>Cupriavidus</taxon>
    </lineage>
</organism>
<evidence type="ECO:0000313" key="4">
    <source>
        <dbReference type="Proteomes" id="UP000672657"/>
    </source>
</evidence>
<dbReference type="InterPro" id="IPR042100">
    <property type="entry name" value="Bug_dom1"/>
</dbReference>
<evidence type="ECO:0000256" key="2">
    <source>
        <dbReference type="SAM" id="MobiDB-lite"/>
    </source>
</evidence>
<dbReference type="SUPFAM" id="SSF53850">
    <property type="entry name" value="Periplasmic binding protein-like II"/>
    <property type="match status" value="1"/>
</dbReference>
<evidence type="ECO:0000256" key="1">
    <source>
        <dbReference type="ARBA" id="ARBA00006987"/>
    </source>
</evidence>
<dbReference type="PANTHER" id="PTHR42928">
    <property type="entry name" value="TRICARBOXYLATE-BINDING PROTEIN"/>
    <property type="match status" value="1"/>
</dbReference>
<keyword evidence="4" id="KW-1185">Reference proteome</keyword>